<dbReference type="InterPro" id="IPR036890">
    <property type="entry name" value="HATPase_C_sf"/>
</dbReference>
<feature type="transmembrane region" description="Helical" evidence="1">
    <location>
        <begin position="73"/>
        <end position="90"/>
    </location>
</feature>
<gene>
    <name evidence="3" type="ORF">BXP70_27555</name>
</gene>
<accession>A0A243W739</accession>
<dbReference type="InterPro" id="IPR010559">
    <property type="entry name" value="Sig_transdc_His_kin_internal"/>
</dbReference>
<dbReference type="AlphaFoldDB" id="A0A243W739"/>
<dbReference type="EMBL" id="MTSE01000045">
    <property type="protein sequence ID" value="OUJ68685.1"/>
    <property type="molecule type" value="Genomic_DNA"/>
</dbReference>
<dbReference type="InterPro" id="IPR050640">
    <property type="entry name" value="Bact_2-comp_sensor_kinase"/>
</dbReference>
<keyword evidence="1" id="KW-1133">Transmembrane helix</keyword>
<keyword evidence="4" id="KW-1185">Reference proteome</keyword>
<organism evidence="3 4">
    <name type="scientific">Hymenobacter crusticola</name>
    <dbReference type="NCBI Taxonomy" id="1770526"/>
    <lineage>
        <taxon>Bacteria</taxon>
        <taxon>Pseudomonadati</taxon>
        <taxon>Bacteroidota</taxon>
        <taxon>Cytophagia</taxon>
        <taxon>Cytophagales</taxon>
        <taxon>Hymenobacteraceae</taxon>
        <taxon>Hymenobacter</taxon>
    </lineage>
</organism>
<dbReference type="GO" id="GO:0000155">
    <property type="term" value="F:phosphorelay sensor kinase activity"/>
    <property type="evidence" value="ECO:0007669"/>
    <property type="project" value="InterPro"/>
</dbReference>
<feature type="transmembrane region" description="Helical" evidence="1">
    <location>
        <begin position="44"/>
        <end position="66"/>
    </location>
</feature>
<dbReference type="PANTHER" id="PTHR34220">
    <property type="entry name" value="SENSOR HISTIDINE KINASE YPDA"/>
    <property type="match status" value="1"/>
</dbReference>
<feature type="domain" description="Signal transduction histidine kinase internal region" evidence="2">
    <location>
        <begin position="151"/>
        <end position="227"/>
    </location>
</feature>
<evidence type="ECO:0000259" key="2">
    <source>
        <dbReference type="Pfam" id="PF06580"/>
    </source>
</evidence>
<evidence type="ECO:0000256" key="1">
    <source>
        <dbReference type="SAM" id="Phobius"/>
    </source>
</evidence>
<dbReference type="Proteomes" id="UP000194873">
    <property type="component" value="Unassembled WGS sequence"/>
</dbReference>
<dbReference type="Gene3D" id="3.30.565.10">
    <property type="entry name" value="Histidine kinase-like ATPase, C-terminal domain"/>
    <property type="match status" value="1"/>
</dbReference>
<keyword evidence="1" id="KW-0472">Membrane</keyword>
<comment type="caution">
    <text evidence="3">The sequence shown here is derived from an EMBL/GenBank/DDBJ whole genome shotgun (WGS) entry which is preliminary data.</text>
</comment>
<dbReference type="RefSeq" id="WP_086597329.1">
    <property type="nucleotide sequence ID" value="NZ_MTSE01000045.1"/>
</dbReference>
<protein>
    <recommendedName>
        <fullName evidence="2">Signal transduction histidine kinase internal region domain-containing protein</fullName>
    </recommendedName>
</protein>
<feature type="transmembrane region" description="Helical" evidence="1">
    <location>
        <begin position="12"/>
        <end position="32"/>
    </location>
</feature>
<keyword evidence="1" id="KW-0812">Transmembrane</keyword>
<name>A0A243W739_9BACT</name>
<dbReference type="PANTHER" id="PTHR34220:SF7">
    <property type="entry name" value="SENSOR HISTIDINE KINASE YPDA"/>
    <property type="match status" value="1"/>
</dbReference>
<dbReference type="OrthoDB" id="927174at2"/>
<reference evidence="3 4" key="1">
    <citation type="submission" date="2017-01" db="EMBL/GenBank/DDBJ databases">
        <title>A new Hymenobacter.</title>
        <authorList>
            <person name="Liang Y."/>
            <person name="Feng F."/>
        </authorList>
    </citation>
    <scope>NUCLEOTIDE SEQUENCE [LARGE SCALE GENOMIC DNA]</scope>
    <source>
        <strain evidence="3">MIMBbqt21</strain>
    </source>
</reference>
<dbReference type="Pfam" id="PF06580">
    <property type="entry name" value="His_kinase"/>
    <property type="match status" value="1"/>
</dbReference>
<sequence length="342" mass="39184">MPLQFQRPSRSDLLLLLLYWLLAAPIIGFSYYQRYGLPKAFFGISYTIVLDTAAVYLLVFCFLPLALARWNPALIFGALIGFVLLDAQLYQLGYWQIFSTTPFHWAAQGLLYAVMRHTQSYGMLGILMAGKRYFDLQQRLLLTQKAQTESELRHLKAQLDPHFLFNNLNVLRGLIQHDPHEANEYVNRFAALYRFLIRHKDEDVVTLAEELQFMNEYIYLLRHRFGTAYCFQQELLPPPADLNRLLVLPGTLQLLVENAIKHNAGDEDDPLVIRIAATKATLTVSHHRRPKLTPVDSTGTGLHNLRERYRLLFDQEIQVTATATTFAVTVPVLRPAPAWSAA</sequence>
<evidence type="ECO:0000313" key="4">
    <source>
        <dbReference type="Proteomes" id="UP000194873"/>
    </source>
</evidence>
<proteinExistence type="predicted"/>
<evidence type="ECO:0000313" key="3">
    <source>
        <dbReference type="EMBL" id="OUJ68685.1"/>
    </source>
</evidence>
<dbReference type="GO" id="GO:0016020">
    <property type="term" value="C:membrane"/>
    <property type="evidence" value="ECO:0007669"/>
    <property type="project" value="InterPro"/>
</dbReference>